<evidence type="ECO:0000313" key="14">
    <source>
        <dbReference type="Proteomes" id="UP000075920"/>
    </source>
</evidence>
<keyword evidence="8" id="KW-0238">DNA-binding</keyword>
<feature type="compositionally biased region" description="Low complexity" evidence="12">
    <location>
        <begin position="41"/>
        <end position="60"/>
    </location>
</feature>
<keyword evidence="9" id="KW-0206">Cytoskeleton</keyword>
<dbReference type="EnsemblMetazoa" id="AMIN004744-RA">
    <property type="protein sequence ID" value="AMIN004744-PA"/>
    <property type="gene ID" value="AMIN004744"/>
</dbReference>
<feature type="compositionally biased region" description="Polar residues" evidence="12">
    <location>
        <begin position="287"/>
        <end position="302"/>
    </location>
</feature>
<name>A0A182W334_9DIPT</name>
<feature type="region of interest" description="Disordered" evidence="12">
    <location>
        <begin position="1182"/>
        <end position="1225"/>
    </location>
</feature>
<dbReference type="InterPro" id="IPR026756">
    <property type="entry name" value="NuSAP"/>
</dbReference>
<sequence length="1418" mass="155918">MNRLDESESTPKKRNLRQDETVGREAITKSGRKVKRPAHLASPEQAPSASPSVARKSVAARVKKAVEPTAVTPSKQSATKELDSPEEVKRSRKTAATSSKTISEQLDTPKRNKAKQQPPNTDDDGSGISKSGRKIKIPAKLMEFESDVLSSPRKNVASEQNDPENDKLAKTPGRSRLNVEQHQHPEEEKEKNPAVRKTPGRRAKSVVPDQLEESSVRTPKRRGVSSLFHEEAPAKSAVVEPTHTKTPGKRVAKTLPGCDVKASPKTPRSRAKSAARGKEATADGQYVSETVSDAYKNKTQTAGRRVGKSMVNPVEQMSRTESSDLVQGVPKTPGRRVAKSTIASAVTTMSVESPVAHRPSPKATARRQRPVAVDNTDLSEENKNVRKTDGRKLVDENHSNAQMADTEIESEGKNTPAEEPVTRSGRKIKPKKMFDFEHEEKLAEQESIDGRRKRKVDTTADDATKSPTKKKMIENVGDQTPKLKSLPESNVSLSGADSSVSRSGRKIKPKKMFEFLDDGETTTSFVHITGCSPTLNEEPDEANDKETGMSAMGAVEKDKHSTKIKTACTPTKQTTSSAFEPKPSPRPMDQNMEELMEELDQQQTFITIRRVNDHHHLNTKVLEEQQHVIDETDRVMISSEPMIIRTSIGFGKPTAARKQTLSEADDYRTVAANITPSRTDGQVVGSSRSGRKIKPKKFFDTDDLATVSHQSISTAKLNQSVPLPTVLSPKPQVVEKQASEIIDNVAVVQEMNSEEGIDIPEGPVEFVNEAAAGEHEGDEEQNQQTMKPTGLEKVAEPDCNRVEVTTKEDQHEMKEEEKIEMAVETSITTKEEYATVEPIEEKAEVPDNEHISPEEDTLENKRCSDGSLATVMHHKEDATIGQSSLDSTDVKKDSPIEKSSVENSDLAHVLANYEEGNNISIDEIANNSILPSECPLEVSSTSVADDKSNVKSTEVPTVLSVTSDEKMLEEAPFESFEYLEDEMNNIVDHIRKPSLQQKELVEDVNSTSTTAIPSIVLIPETPVRTALNETYSPAKQNSSIIDITADTPRPVAAAAAPRTPDTKLTEANDNCSPDKPPEVIEILDSPIVAAFCKQITVESAYGVDNGGSATSTPLPVRPSVEQTVNECEDNEQLDIQFESRKRSLSTSAVDTTIKRNVTFHSPANCTMLVETIDERLMLKSLQDQQRQDQTMESSSKSIGDKLRKPRKRSLSEHKPSEMKRNKTSKLPNFKSIHAKHFDRMESLTEFMNRKETRAKQIQSSCSPAIKLLSQPVASVSETFSGALPVEKKIPSSSMKPFVFKSAGGGIPVPSAGLFVKRTQKGPTAAKATASIAKKPIASDSERMANRLKQFQATFKPKQISAVDTSAVPSMSGSLPSTTVVGERPIEQLRSKQSKILKGVRTNRRFELQMKHRDNLQHQ</sequence>
<feature type="region of interest" description="Disordered" evidence="12">
    <location>
        <begin position="878"/>
        <end position="899"/>
    </location>
</feature>
<dbReference type="GO" id="GO:0040001">
    <property type="term" value="P:establishment of mitotic spindle localization"/>
    <property type="evidence" value="ECO:0007669"/>
    <property type="project" value="InterPro"/>
</dbReference>
<evidence type="ECO:0000256" key="5">
    <source>
        <dbReference type="ARBA" id="ARBA00022618"/>
    </source>
</evidence>
<evidence type="ECO:0000256" key="2">
    <source>
        <dbReference type="ARBA" id="ARBA00004186"/>
    </source>
</evidence>
<feature type="compositionally biased region" description="Polar residues" evidence="12">
    <location>
        <begin position="94"/>
        <end position="106"/>
    </location>
</feature>
<dbReference type="GO" id="GO:0005730">
    <property type="term" value="C:nucleolus"/>
    <property type="evidence" value="ECO:0007669"/>
    <property type="project" value="TreeGrafter"/>
</dbReference>
<protein>
    <submittedName>
        <fullName evidence="13">Uncharacterized protein</fullName>
    </submittedName>
</protein>
<dbReference type="PANTHER" id="PTHR15874">
    <property type="entry name" value="NUCLEOLAR AND SPINDLE-ASSOCIATED PROTEIN 1"/>
    <property type="match status" value="1"/>
</dbReference>
<feature type="compositionally biased region" description="Basic and acidic residues" evidence="12">
    <location>
        <begin position="380"/>
        <end position="398"/>
    </location>
</feature>
<evidence type="ECO:0000256" key="11">
    <source>
        <dbReference type="ARBA" id="ARBA00023306"/>
    </source>
</evidence>
<dbReference type="STRING" id="112268.A0A182W334"/>
<feature type="compositionally biased region" description="Polar residues" evidence="12">
    <location>
        <begin position="341"/>
        <end position="351"/>
    </location>
</feature>
<evidence type="ECO:0000256" key="9">
    <source>
        <dbReference type="ARBA" id="ARBA00023212"/>
    </source>
</evidence>
<dbReference type="PANTHER" id="PTHR15874:SF1">
    <property type="entry name" value="NUCLEOLAR AND SPINDLE-ASSOCIATED PROTEIN 1"/>
    <property type="match status" value="1"/>
</dbReference>
<accession>A0A182W334</accession>
<dbReference type="VEuPathDB" id="VectorBase:AMIN004744"/>
<feature type="compositionally biased region" description="Polar residues" evidence="12">
    <location>
        <begin position="148"/>
        <end position="160"/>
    </location>
</feature>
<evidence type="ECO:0000256" key="3">
    <source>
        <dbReference type="ARBA" id="ARBA00009702"/>
    </source>
</evidence>
<comment type="similarity">
    <text evidence="3">Belongs to the NUSAP family.</text>
</comment>
<feature type="compositionally biased region" description="Basic and acidic residues" evidence="12">
    <location>
        <begin position="1"/>
        <end position="27"/>
    </location>
</feature>
<comment type="subcellular location">
    <subcellularLocation>
        <location evidence="2">Cytoplasm</location>
        <location evidence="2">Cytoskeleton</location>
        <location evidence="2">Spindle</location>
    </subcellularLocation>
    <subcellularLocation>
        <location evidence="1">Nucleus</location>
    </subcellularLocation>
</comment>
<dbReference type="Proteomes" id="UP000075920">
    <property type="component" value="Unassembled WGS sequence"/>
</dbReference>
<feature type="compositionally biased region" description="Basic and acidic residues" evidence="12">
    <location>
        <begin position="78"/>
        <end position="89"/>
    </location>
</feature>
<keyword evidence="5" id="KW-0132">Cell division</keyword>
<evidence type="ECO:0000313" key="13">
    <source>
        <dbReference type="EnsemblMetazoa" id="AMIN004744-PA"/>
    </source>
</evidence>
<keyword evidence="11" id="KW-0131">Cell cycle</keyword>
<evidence type="ECO:0000256" key="10">
    <source>
        <dbReference type="ARBA" id="ARBA00023242"/>
    </source>
</evidence>
<dbReference type="GO" id="GO:0005874">
    <property type="term" value="C:microtubule"/>
    <property type="evidence" value="ECO:0007669"/>
    <property type="project" value="UniProtKB-KW"/>
</dbReference>
<keyword evidence="10" id="KW-0539">Nucleus</keyword>
<evidence type="ECO:0000256" key="12">
    <source>
        <dbReference type="SAM" id="MobiDB-lite"/>
    </source>
</evidence>
<keyword evidence="4" id="KW-0963">Cytoplasm</keyword>
<dbReference type="GO" id="GO:0007076">
    <property type="term" value="P:mitotic chromosome condensation"/>
    <property type="evidence" value="ECO:0007669"/>
    <property type="project" value="TreeGrafter"/>
</dbReference>
<feature type="region of interest" description="Disordered" evidence="12">
    <location>
        <begin position="1"/>
        <end position="505"/>
    </location>
</feature>
<feature type="compositionally biased region" description="Basic and acidic residues" evidence="12">
    <location>
        <begin position="177"/>
        <end position="193"/>
    </location>
</feature>
<feature type="compositionally biased region" description="Basic and acidic residues" evidence="12">
    <location>
        <begin position="888"/>
        <end position="899"/>
    </location>
</feature>
<feature type="compositionally biased region" description="Polar residues" evidence="12">
    <location>
        <begin position="315"/>
        <end position="325"/>
    </location>
</feature>
<evidence type="ECO:0000256" key="1">
    <source>
        <dbReference type="ARBA" id="ARBA00004123"/>
    </source>
</evidence>
<dbReference type="GO" id="GO:0072686">
    <property type="term" value="C:mitotic spindle"/>
    <property type="evidence" value="ECO:0007669"/>
    <property type="project" value="TreeGrafter"/>
</dbReference>
<evidence type="ECO:0000256" key="6">
    <source>
        <dbReference type="ARBA" id="ARBA00022701"/>
    </source>
</evidence>
<feature type="compositionally biased region" description="Polar residues" evidence="12">
    <location>
        <begin position="1182"/>
        <end position="1197"/>
    </location>
</feature>
<keyword evidence="14" id="KW-1185">Reference proteome</keyword>
<dbReference type="GO" id="GO:0000281">
    <property type="term" value="P:mitotic cytokinesis"/>
    <property type="evidence" value="ECO:0007669"/>
    <property type="project" value="InterPro"/>
</dbReference>
<reference evidence="14" key="1">
    <citation type="submission" date="2013-03" db="EMBL/GenBank/DDBJ databases">
        <title>The Genome Sequence of Anopheles minimus MINIMUS1.</title>
        <authorList>
            <consortium name="The Broad Institute Genomics Platform"/>
            <person name="Neafsey D.E."/>
            <person name="Walton C."/>
            <person name="Walker B."/>
            <person name="Young S.K."/>
            <person name="Zeng Q."/>
            <person name="Gargeya S."/>
            <person name="Fitzgerald M."/>
            <person name="Haas B."/>
            <person name="Abouelleil A."/>
            <person name="Allen A.W."/>
            <person name="Alvarado L."/>
            <person name="Arachchi H.M."/>
            <person name="Berlin A.M."/>
            <person name="Chapman S.B."/>
            <person name="Gainer-Dewar J."/>
            <person name="Goldberg J."/>
            <person name="Griggs A."/>
            <person name="Gujja S."/>
            <person name="Hansen M."/>
            <person name="Howarth C."/>
            <person name="Imamovic A."/>
            <person name="Ireland A."/>
            <person name="Larimer J."/>
            <person name="McCowan C."/>
            <person name="Murphy C."/>
            <person name="Pearson M."/>
            <person name="Poon T.W."/>
            <person name="Priest M."/>
            <person name="Roberts A."/>
            <person name="Saif S."/>
            <person name="Shea T."/>
            <person name="Sisk P."/>
            <person name="Sykes S."/>
            <person name="Wortman J."/>
            <person name="Nusbaum C."/>
            <person name="Birren B."/>
        </authorList>
    </citation>
    <scope>NUCLEOTIDE SEQUENCE [LARGE SCALE GENOMIC DNA]</scope>
    <source>
        <strain evidence="14">MINIMUS1</strain>
    </source>
</reference>
<evidence type="ECO:0000256" key="4">
    <source>
        <dbReference type="ARBA" id="ARBA00022490"/>
    </source>
</evidence>
<feature type="compositionally biased region" description="Basic and acidic residues" evidence="12">
    <location>
        <begin position="432"/>
        <end position="464"/>
    </location>
</feature>
<dbReference type="GO" id="GO:0008017">
    <property type="term" value="F:microtubule binding"/>
    <property type="evidence" value="ECO:0007669"/>
    <property type="project" value="TreeGrafter"/>
</dbReference>
<dbReference type="Pfam" id="PF16006">
    <property type="entry name" value="NUSAP"/>
    <property type="match status" value="1"/>
</dbReference>
<keyword evidence="7" id="KW-0498">Mitosis</keyword>
<organism evidence="13 14">
    <name type="scientific">Anopheles minimus</name>
    <dbReference type="NCBI Taxonomy" id="112268"/>
    <lineage>
        <taxon>Eukaryota</taxon>
        <taxon>Metazoa</taxon>
        <taxon>Ecdysozoa</taxon>
        <taxon>Arthropoda</taxon>
        <taxon>Hexapoda</taxon>
        <taxon>Insecta</taxon>
        <taxon>Pterygota</taxon>
        <taxon>Neoptera</taxon>
        <taxon>Endopterygota</taxon>
        <taxon>Diptera</taxon>
        <taxon>Nematocera</taxon>
        <taxon>Culicoidea</taxon>
        <taxon>Culicidae</taxon>
        <taxon>Anophelinae</taxon>
        <taxon>Anopheles</taxon>
    </lineage>
</organism>
<evidence type="ECO:0000256" key="7">
    <source>
        <dbReference type="ARBA" id="ARBA00022776"/>
    </source>
</evidence>
<proteinExistence type="inferred from homology"/>
<keyword evidence="6" id="KW-0493">Microtubule</keyword>
<reference evidence="13" key="2">
    <citation type="submission" date="2020-05" db="UniProtKB">
        <authorList>
            <consortium name="EnsemblMetazoa"/>
        </authorList>
    </citation>
    <scope>IDENTIFICATION</scope>
    <source>
        <strain evidence="13">MINIMUS1</strain>
    </source>
</reference>
<feature type="compositionally biased region" description="Polar residues" evidence="12">
    <location>
        <begin position="487"/>
        <end position="502"/>
    </location>
</feature>
<dbReference type="GO" id="GO:0003677">
    <property type="term" value="F:DNA binding"/>
    <property type="evidence" value="ECO:0007669"/>
    <property type="project" value="UniProtKB-KW"/>
</dbReference>
<evidence type="ECO:0000256" key="8">
    <source>
        <dbReference type="ARBA" id="ARBA00023125"/>
    </source>
</evidence>
<feature type="compositionally biased region" description="Basic and acidic residues" evidence="12">
    <location>
        <begin position="1209"/>
        <end position="1220"/>
    </location>
</feature>